<accession>A0A271J684</accession>
<keyword evidence="5" id="KW-1185">Reference proteome</keyword>
<dbReference type="NCBIfam" id="TIGR00730">
    <property type="entry name" value="Rossman fold protein, TIGR00730 family"/>
    <property type="match status" value="1"/>
</dbReference>
<dbReference type="OrthoDB" id="9801098at2"/>
<dbReference type="InterPro" id="IPR005269">
    <property type="entry name" value="LOG"/>
</dbReference>
<dbReference type="Pfam" id="PF03641">
    <property type="entry name" value="Lysine_decarbox"/>
    <property type="match status" value="1"/>
</dbReference>
<dbReference type="SUPFAM" id="SSF102405">
    <property type="entry name" value="MCP/YpsA-like"/>
    <property type="match status" value="1"/>
</dbReference>
<dbReference type="InterPro" id="IPR031100">
    <property type="entry name" value="LOG_fam"/>
</dbReference>
<dbReference type="GO" id="GO:0008714">
    <property type="term" value="F:AMP nucleosidase activity"/>
    <property type="evidence" value="ECO:0007669"/>
    <property type="project" value="UniProtKB-EC"/>
</dbReference>
<evidence type="ECO:0000256" key="1">
    <source>
        <dbReference type="ARBA" id="ARBA00000274"/>
    </source>
</evidence>
<gene>
    <name evidence="4" type="ORF">BSZ37_20035</name>
</gene>
<dbReference type="Gene3D" id="3.40.50.450">
    <property type="match status" value="1"/>
</dbReference>
<name>A0A271J684_9BACT</name>
<sequence>MRRVCVYCGSRPGLRPAYAEAARQLAVSLAEAGVGIVTGGGHVGLMGVVADAALEAGGDVYGVIPQALVDREVGHTGLTDLYVVQSMHERKALMAELADAFVALPGGLGTLEEIAEALTWVQLGIHAKPCALLDVEGYYAPLARFLDHTVEEGFVLEDRRAAILVEPTPEALLARLLGTPPVMPPLGG</sequence>
<proteinExistence type="inferred from homology"/>
<comment type="caution">
    <text evidence="4">The sequence shown here is derived from an EMBL/GenBank/DDBJ whole genome shotgun (WGS) entry which is preliminary data.</text>
</comment>
<dbReference type="GO" id="GO:0005829">
    <property type="term" value="C:cytosol"/>
    <property type="evidence" value="ECO:0007669"/>
    <property type="project" value="TreeGrafter"/>
</dbReference>
<organism evidence="4 5">
    <name type="scientific">Rubrivirga marina</name>
    <dbReference type="NCBI Taxonomy" id="1196024"/>
    <lineage>
        <taxon>Bacteria</taxon>
        <taxon>Pseudomonadati</taxon>
        <taxon>Rhodothermota</taxon>
        <taxon>Rhodothermia</taxon>
        <taxon>Rhodothermales</taxon>
        <taxon>Rubricoccaceae</taxon>
        <taxon>Rubrivirga</taxon>
    </lineage>
</organism>
<dbReference type="EC" id="3.2.2.n1" evidence="3"/>
<evidence type="ECO:0000256" key="3">
    <source>
        <dbReference type="RuleBase" id="RU363015"/>
    </source>
</evidence>
<comment type="catalytic activity">
    <reaction evidence="1">
        <text>AMP + H2O = D-ribose 5-phosphate + adenine</text>
        <dbReference type="Rhea" id="RHEA:20129"/>
        <dbReference type="ChEBI" id="CHEBI:15377"/>
        <dbReference type="ChEBI" id="CHEBI:16708"/>
        <dbReference type="ChEBI" id="CHEBI:78346"/>
        <dbReference type="ChEBI" id="CHEBI:456215"/>
        <dbReference type="EC" id="3.2.2.4"/>
    </reaction>
</comment>
<dbReference type="GO" id="GO:0009691">
    <property type="term" value="P:cytokinin biosynthetic process"/>
    <property type="evidence" value="ECO:0007669"/>
    <property type="project" value="UniProtKB-UniRule"/>
</dbReference>
<protein>
    <recommendedName>
        <fullName evidence="3">Cytokinin riboside 5'-monophosphate phosphoribohydrolase</fullName>
        <ecNumber evidence="3">3.2.2.n1</ecNumber>
    </recommendedName>
</protein>
<evidence type="ECO:0000256" key="2">
    <source>
        <dbReference type="ARBA" id="ARBA00006763"/>
    </source>
</evidence>
<dbReference type="Proteomes" id="UP000216339">
    <property type="component" value="Unassembled WGS sequence"/>
</dbReference>
<evidence type="ECO:0000313" key="4">
    <source>
        <dbReference type="EMBL" id="PAP78880.1"/>
    </source>
</evidence>
<reference evidence="4 5" key="1">
    <citation type="submission" date="2016-11" db="EMBL/GenBank/DDBJ databases">
        <title>Study of marine rhodopsin-containing bacteria.</title>
        <authorList>
            <person name="Yoshizawa S."/>
            <person name="Kumagai Y."/>
            <person name="Kogure K."/>
        </authorList>
    </citation>
    <scope>NUCLEOTIDE SEQUENCE [LARGE SCALE GENOMIC DNA]</scope>
    <source>
        <strain evidence="4 5">SAORIC-28</strain>
    </source>
</reference>
<dbReference type="PANTHER" id="PTHR31223:SF70">
    <property type="entry name" value="LOG FAMILY PROTEIN YJL055W"/>
    <property type="match status" value="1"/>
</dbReference>
<dbReference type="AlphaFoldDB" id="A0A271J684"/>
<dbReference type="RefSeq" id="WP_095512475.1">
    <property type="nucleotide sequence ID" value="NZ_MQWD01000001.1"/>
</dbReference>
<keyword evidence="3" id="KW-0203">Cytokinin biosynthesis</keyword>
<keyword evidence="3" id="KW-0378">Hydrolase</keyword>
<evidence type="ECO:0000313" key="5">
    <source>
        <dbReference type="Proteomes" id="UP000216339"/>
    </source>
</evidence>
<comment type="similarity">
    <text evidence="2 3">Belongs to the LOG family.</text>
</comment>
<dbReference type="PANTHER" id="PTHR31223">
    <property type="entry name" value="LOG FAMILY PROTEIN YJL055W"/>
    <property type="match status" value="1"/>
</dbReference>
<dbReference type="EMBL" id="MQWD01000001">
    <property type="protein sequence ID" value="PAP78880.1"/>
    <property type="molecule type" value="Genomic_DNA"/>
</dbReference>